<dbReference type="InterPro" id="IPR006594">
    <property type="entry name" value="LisH"/>
</dbReference>
<dbReference type="Proteomes" id="UP000697127">
    <property type="component" value="Unassembled WGS sequence"/>
</dbReference>
<accession>A0A9P6WNN2</accession>
<comment type="caution">
    <text evidence="1">The sequence shown here is derived from an EMBL/GenBank/DDBJ whole genome shotgun (WGS) entry which is preliminary data.</text>
</comment>
<dbReference type="Gene3D" id="2.130.10.10">
    <property type="entry name" value="YVTN repeat-like/Quinoprotein amine dehydrogenase"/>
    <property type="match status" value="1"/>
</dbReference>
<name>A0A9P6WNN2_9ASCO</name>
<dbReference type="EMBL" id="PUHW01000088">
    <property type="protein sequence ID" value="KAG0689308.1"/>
    <property type="molecule type" value="Genomic_DNA"/>
</dbReference>
<dbReference type="InterPro" id="IPR036322">
    <property type="entry name" value="WD40_repeat_dom_sf"/>
</dbReference>
<evidence type="ECO:0000313" key="2">
    <source>
        <dbReference type="Proteomes" id="UP000697127"/>
    </source>
</evidence>
<sequence length="507" mass="56987">MDEATYIQSLIAQYLKDNGLKSTLNALEHELDKKFTDSVHDESLESIIKDRINFNDLPQFLSNETNADDSNNNIVNTLDTSNQSQIIKSKNIKLPNWSIKYPNSCQILNLGNLNSLIINSSFFHSIINNQTYHLGLFVTNTKYIFIIDLISNEILLTCYDILNGQPIKIIKGITHTEHLIVCDMNGNITSMKFIISNDGNWNLVNSLLSNDSKIKLHRRLITDLKYLNMKSLSSKSSTLLGYFTSIGWDNRICVGKVELINEKIKFTIIGDFKLFTNPTSILIIKDKISNLPLIIVGRLESTLLTIFTISFDKLIELTKLSLNDSEFSTHSFQPMAITEISSSSDNNTIITVATNHIPYMRLITLVVPSLNEIFSNELNKDSTDLENINSILLKLSLNNDNENIESFQSNKPIMRSYIISNFNSLSPQDKYSNAILLSRPKCSGIWIPGDDGKLRGFDLRTGNVIETLNSNDGRAKSAFIGNFGVDSEVIVICGAVDKKICIWKCSS</sequence>
<gene>
    <name evidence="1" type="ORF">C6P40_005245</name>
</gene>
<proteinExistence type="predicted"/>
<organism evidence="1 2">
    <name type="scientific">Pichia californica</name>
    <dbReference type="NCBI Taxonomy" id="460514"/>
    <lineage>
        <taxon>Eukaryota</taxon>
        <taxon>Fungi</taxon>
        <taxon>Dikarya</taxon>
        <taxon>Ascomycota</taxon>
        <taxon>Saccharomycotina</taxon>
        <taxon>Pichiomycetes</taxon>
        <taxon>Pichiales</taxon>
        <taxon>Pichiaceae</taxon>
        <taxon>Pichia</taxon>
    </lineage>
</organism>
<reference evidence="1" key="1">
    <citation type="submission" date="2020-11" db="EMBL/GenBank/DDBJ databases">
        <title>Kefir isolates.</title>
        <authorList>
            <person name="Marcisauskas S."/>
            <person name="Kim Y."/>
            <person name="Blasche S."/>
        </authorList>
    </citation>
    <scope>NUCLEOTIDE SEQUENCE</scope>
    <source>
        <strain evidence="1">Olga-1</strain>
    </source>
</reference>
<protein>
    <recommendedName>
        <fullName evidence="3">LisH domain-containing protein</fullName>
    </recommendedName>
</protein>
<dbReference type="AlphaFoldDB" id="A0A9P6WNN2"/>
<keyword evidence="2" id="KW-1185">Reference proteome</keyword>
<dbReference type="SUPFAM" id="SSF50978">
    <property type="entry name" value="WD40 repeat-like"/>
    <property type="match status" value="1"/>
</dbReference>
<dbReference type="InterPro" id="IPR015943">
    <property type="entry name" value="WD40/YVTN_repeat-like_dom_sf"/>
</dbReference>
<evidence type="ECO:0000313" key="1">
    <source>
        <dbReference type="EMBL" id="KAG0689308.1"/>
    </source>
</evidence>
<evidence type="ECO:0008006" key="3">
    <source>
        <dbReference type="Google" id="ProtNLM"/>
    </source>
</evidence>
<dbReference type="PROSITE" id="PS50896">
    <property type="entry name" value="LISH"/>
    <property type="match status" value="1"/>
</dbReference>